<dbReference type="AlphaFoldDB" id="A0A6F8SZV0"/>
<dbReference type="GO" id="GO:0016779">
    <property type="term" value="F:nucleotidyltransferase activity"/>
    <property type="evidence" value="ECO:0007669"/>
    <property type="project" value="UniProtKB-ARBA"/>
</dbReference>
<dbReference type="SUPFAM" id="SSF53448">
    <property type="entry name" value="Nucleotide-diphospho-sugar transferases"/>
    <property type="match status" value="1"/>
</dbReference>
<proteinExistence type="predicted"/>
<dbReference type="RefSeq" id="WP_172416679.1">
    <property type="nucleotide sequence ID" value="NZ_AP022821.1"/>
</dbReference>
<dbReference type="Proteomes" id="UP000503197">
    <property type="component" value="Chromosome"/>
</dbReference>
<dbReference type="PANTHER" id="PTHR43777">
    <property type="entry name" value="MOLYBDENUM COFACTOR CYTIDYLYLTRANSFERASE"/>
    <property type="match status" value="1"/>
</dbReference>
<feature type="domain" description="MobA-like NTP transferase" evidence="2">
    <location>
        <begin position="27"/>
        <end position="190"/>
    </location>
</feature>
<dbReference type="PANTHER" id="PTHR43777:SF1">
    <property type="entry name" value="MOLYBDENUM COFACTOR CYTIDYLYLTRANSFERASE"/>
    <property type="match status" value="1"/>
</dbReference>
<name>A0A6F8SZV0_9GAMM</name>
<evidence type="ECO:0000259" key="2">
    <source>
        <dbReference type="Pfam" id="PF12804"/>
    </source>
</evidence>
<accession>A0A6F8SZV0</accession>
<dbReference type="EMBL" id="AP022821">
    <property type="protein sequence ID" value="BCA93447.1"/>
    <property type="molecule type" value="Genomic_DNA"/>
</dbReference>
<dbReference type="CDD" id="cd04182">
    <property type="entry name" value="GT_2_like_f"/>
    <property type="match status" value="1"/>
</dbReference>
<organism evidence="3 4">
    <name type="scientific">Vreelandella aquamarina</name>
    <dbReference type="NCBI Taxonomy" id="77097"/>
    <lineage>
        <taxon>Bacteria</taxon>
        <taxon>Pseudomonadati</taxon>
        <taxon>Pseudomonadota</taxon>
        <taxon>Gammaproteobacteria</taxon>
        <taxon>Oceanospirillales</taxon>
        <taxon>Halomonadaceae</taxon>
        <taxon>Vreelandella</taxon>
    </lineage>
</organism>
<dbReference type="InterPro" id="IPR025877">
    <property type="entry name" value="MobA-like_NTP_Trfase"/>
</dbReference>
<keyword evidence="1" id="KW-0460">Magnesium</keyword>
<dbReference type="InterPro" id="IPR029044">
    <property type="entry name" value="Nucleotide-diphossugar_trans"/>
</dbReference>
<evidence type="ECO:0000256" key="1">
    <source>
        <dbReference type="ARBA" id="ARBA00022842"/>
    </source>
</evidence>
<gene>
    <name evidence="3" type="ORF">HMSLTHF_32220</name>
</gene>
<sequence length="220" mass="24081">MQHLDRQVIEHTQQNGQCAEGAHHVVALVMAAGYSRRYGDADKRQARLADGRTLLATTVARIEQAFLQVRVAIREEDDALQLGLAPSTPLIRLHRAPLGLGASLAEAVAALSRDRRLKDAQAVAVLLGDMPRFQPETLLTLQQCITRDTIWRPCFRGQPGHPVLFGRDFWPALAGIDGESGAASLIRQHASHYRTHDVDDAGVVFDVDTPDTLSSLKDAL</sequence>
<protein>
    <recommendedName>
        <fullName evidence="2">MobA-like NTP transferase domain-containing protein</fullName>
    </recommendedName>
</protein>
<dbReference type="Gene3D" id="3.90.550.10">
    <property type="entry name" value="Spore Coat Polysaccharide Biosynthesis Protein SpsA, Chain A"/>
    <property type="match status" value="1"/>
</dbReference>
<reference evidence="3 4" key="1">
    <citation type="submission" date="2020-02" db="EMBL/GenBank/DDBJ databases">
        <title>Complete Genome Sequence of Halomonas meridiana strain BAA-801, Isolated from Deep Sea Thermal Vent.</title>
        <authorList>
            <person name="Takahashi Y."/>
            <person name="Takahashi H."/>
            <person name="Galipon J."/>
            <person name="Arakawa K."/>
        </authorList>
    </citation>
    <scope>NUCLEOTIDE SEQUENCE [LARGE SCALE GENOMIC DNA]</scope>
    <source>
        <strain evidence="3 4">Slthf1</strain>
    </source>
</reference>
<evidence type="ECO:0000313" key="4">
    <source>
        <dbReference type="Proteomes" id="UP000503197"/>
    </source>
</evidence>
<dbReference type="Pfam" id="PF12804">
    <property type="entry name" value="NTP_transf_3"/>
    <property type="match status" value="1"/>
</dbReference>
<evidence type="ECO:0000313" key="3">
    <source>
        <dbReference type="EMBL" id="BCA93447.1"/>
    </source>
</evidence>